<dbReference type="Pfam" id="PF00501">
    <property type="entry name" value="AMP-binding"/>
    <property type="match status" value="1"/>
</dbReference>
<dbReference type="PANTHER" id="PTHR45527:SF1">
    <property type="entry name" value="FATTY ACID SYNTHASE"/>
    <property type="match status" value="1"/>
</dbReference>
<dbReference type="InterPro" id="IPR036736">
    <property type="entry name" value="ACP-like_sf"/>
</dbReference>
<evidence type="ECO:0000313" key="7">
    <source>
        <dbReference type="Proteomes" id="UP001456513"/>
    </source>
</evidence>
<feature type="domain" description="Carrier" evidence="5">
    <location>
        <begin position="932"/>
        <end position="1007"/>
    </location>
</feature>
<evidence type="ECO:0000259" key="5">
    <source>
        <dbReference type="PROSITE" id="PS50075"/>
    </source>
</evidence>
<evidence type="ECO:0000256" key="2">
    <source>
        <dbReference type="ARBA" id="ARBA00022450"/>
    </source>
</evidence>
<dbReference type="RefSeq" id="WP_341440076.1">
    <property type="nucleotide sequence ID" value="NZ_JBBPCN010000001.1"/>
</dbReference>
<dbReference type="PROSITE" id="PS00455">
    <property type="entry name" value="AMP_BINDING"/>
    <property type="match status" value="1"/>
</dbReference>
<dbReference type="PROSITE" id="PS00012">
    <property type="entry name" value="PHOSPHOPANTETHEINE"/>
    <property type="match status" value="1"/>
</dbReference>
<keyword evidence="3" id="KW-0597">Phosphoprotein</keyword>
<keyword evidence="7" id="KW-1185">Reference proteome</keyword>
<dbReference type="InterPro" id="IPR006162">
    <property type="entry name" value="Ppantetheine_attach_site"/>
</dbReference>
<dbReference type="InterPro" id="IPR001242">
    <property type="entry name" value="Condensation_dom"/>
</dbReference>
<dbReference type="Gene3D" id="3.30.300.30">
    <property type="match status" value="1"/>
</dbReference>
<dbReference type="InterPro" id="IPR023213">
    <property type="entry name" value="CAT-like_dom_sf"/>
</dbReference>
<evidence type="ECO:0000256" key="3">
    <source>
        <dbReference type="ARBA" id="ARBA00022553"/>
    </source>
</evidence>
<proteinExistence type="predicted"/>
<dbReference type="SUPFAM" id="SSF52777">
    <property type="entry name" value="CoA-dependent acyltransferases"/>
    <property type="match status" value="4"/>
</dbReference>
<dbReference type="InterPro" id="IPR010071">
    <property type="entry name" value="AA_adenyl_dom"/>
</dbReference>
<dbReference type="InterPro" id="IPR025110">
    <property type="entry name" value="AMP-bd_C"/>
</dbReference>
<feature type="region of interest" description="Disordered" evidence="4">
    <location>
        <begin position="185"/>
        <end position="206"/>
    </location>
</feature>
<dbReference type="InterPro" id="IPR020806">
    <property type="entry name" value="PKS_PP-bd"/>
</dbReference>
<dbReference type="PANTHER" id="PTHR45527">
    <property type="entry name" value="NONRIBOSOMAL PEPTIDE SYNTHETASE"/>
    <property type="match status" value="1"/>
</dbReference>
<dbReference type="Gene3D" id="3.40.50.12780">
    <property type="entry name" value="N-terminal domain of ligase-like"/>
    <property type="match status" value="1"/>
</dbReference>
<dbReference type="Pfam" id="PF00668">
    <property type="entry name" value="Condensation"/>
    <property type="match status" value="2"/>
</dbReference>
<evidence type="ECO:0000256" key="4">
    <source>
        <dbReference type="SAM" id="MobiDB-lite"/>
    </source>
</evidence>
<dbReference type="PROSITE" id="PS50075">
    <property type="entry name" value="CARRIER"/>
    <property type="match status" value="1"/>
</dbReference>
<gene>
    <name evidence="6" type="ORF">AABD04_02205</name>
</gene>
<comment type="cofactor">
    <cofactor evidence="1">
        <name>pantetheine 4'-phosphate</name>
        <dbReference type="ChEBI" id="CHEBI:47942"/>
    </cofactor>
</comment>
<comment type="caution">
    <text evidence="6">The sequence shown here is derived from an EMBL/GenBank/DDBJ whole genome shotgun (WGS) entry which is preliminary data.</text>
</comment>
<dbReference type="NCBIfam" id="TIGR01733">
    <property type="entry name" value="AA-adenyl-dom"/>
    <property type="match status" value="1"/>
</dbReference>
<keyword evidence="2" id="KW-0596">Phosphopantetheine</keyword>
<evidence type="ECO:0000256" key="1">
    <source>
        <dbReference type="ARBA" id="ARBA00001957"/>
    </source>
</evidence>
<dbReference type="SMART" id="SM00823">
    <property type="entry name" value="PKS_PP"/>
    <property type="match status" value="1"/>
</dbReference>
<protein>
    <submittedName>
        <fullName evidence="6">Amino acid adenylation domain-containing protein</fullName>
    </submittedName>
</protein>
<dbReference type="InterPro" id="IPR009081">
    <property type="entry name" value="PP-bd_ACP"/>
</dbReference>
<dbReference type="Gene3D" id="3.30.559.10">
    <property type="entry name" value="Chloramphenicol acetyltransferase-like domain"/>
    <property type="match status" value="2"/>
</dbReference>
<dbReference type="Gene3D" id="3.30.559.30">
    <property type="entry name" value="Nonribosomal peptide synthetase, condensation domain"/>
    <property type="match status" value="2"/>
</dbReference>
<dbReference type="Gene3D" id="1.10.1200.10">
    <property type="entry name" value="ACP-like"/>
    <property type="match status" value="1"/>
</dbReference>
<dbReference type="EMBL" id="JBBPCN010000001">
    <property type="protein sequence ID" value="MEK8069658.1"/>
    <property type="molecule type" value="Genomic_DNA"/>
</dbReference>
<dbReference type="InterPro" id="IPR020845">
    <property type="entry name" value="AMP-binding_CS"/>
</dbReference>
<name>A0ABU9CTZ3_9NOCA</name>
<dbReference type="Pfam" id="PF00550">
    <property type="entry name" value="PP-binding"/>
    <property type="match status" value="1"/>
</dbReference>
<dbReference type="SUPFAM" id="SSF47336">
    <property type="entry name" value="ACP-like"/>
    <property type="match status" value="1"/>
</dbReference>
<accession>A0ABU9CTZ3</accession>
<dbReference type="InterPro" id="IPR000873">
    <property type="entry name" value="AMP-dep_synth/lig_dom"/>
</dbReference>
<dbReference type="Pfam" id="PF13193">
    <property type="entry name" value="AMP-binding_C"/>
    <property type="match status" value="1"/>
</dbReference>
<dbReference type="InterPro" id="IPR042099">
    <property type="entry name" value="ANL_N_sf"/>
</dbReference>
<dbReference type="SUPFAM" id="SSF56801">
    <property type="entry name" value="Acetyl-CoA synthetase-like"/>
    <property type="match status" value="1"/>
</dbReference>
<dbReference type="InterPro" id="IPR045851">
    <property type="entry name" value="AMP-bd_C_sf"/>
</dbReference>
<sequence length="1474" mass="157723">MIDDVLPVSSSQADIWIAQQFMPDVPFTIAYYVDIIGAVDVDVLVECGLRAHREFSSSTMRIIEVDGSPRQRFEPRETERIEILDFRGHDRPADAAVQCMNDDCRTPFSMDGQLVRLRVLRVGDDRVFWYTRAHHIALDGYASMKVLERAAALYAAVQGGVEPPRIDPTTPAALLAEDERYRTSTRARRDRAHWESTDPGYAGPLGRTARPASVPVVVGEDRSISPAAPGHATSTVVIAAFAAFLSRMNDVDDVDLSLPVSARPTAMLRRAGSSLSHVVPLRLPGVGSATVNNVIKSAEVAVGGLLRHQRSRPPVSESGNALHAGRFGPTINVMMFANTVAVGDFDGEINILTTGPVSDLAVNIYPGRGGARPRIDFEANPAAYTPSDLARHHERFLHFLDRFAESGCGDTAVADLDLFLPEEPRTTPASVGATTTEQGSLNEVFSTAITQHSNRIALQDADVSITYGELAARVSALASSLTARGIGTEDRVGVRIGRSIEGVVAFWAIARVGAVYVPVDPNHPLERAHFVLRDSGAVLGLCTGGGEIGEVEWVNIDDVLAEGGPDDEAASTTPHHAAYVIYTSGSTGTPKGVVVTHDGIAALVQQIRSSYDIDVESRVCHLASPGFDTAIVEVLAAATAGAAVVIAPPDSYGGAELSDVIAQQAITHLLITPSALATLDPAALAGVGTVIIGGEAAPQDAVDRWSVGRRLLNAYGPTETTCSVTMTEPLHPGSADGIGRAMVGAVIHLLDRTLRPVPLGAVGEIYIETSGVARGYLGRTADTAARFVANPFGSNGSRMFRSGDRARPRGDGTLEFLGRTDDQIKIRGNRVELGEIDAALRAHPEVAAAASALRRSRTGDLRIDGYVVAASSEHVLDTEHIRRELMGRLPAHMVPATLSILDEIPLTINRKVDRGALPLPDLDSPQTGTAIEPSGATEEMVAVAFARVLGMDDIDCAASFFDLGGDSLAATRVVSSVRAEASVDIGVHDLAGAPSVQALAARIDERRLTGLQQNSRPERGIAEGVVAVPLAPQQRHIDRSAQLPLYNLPFTVTISGEFHAAAAVQAMTDLIDRHSMLRTRYPDVDGVPVQVVESDSARTVPNLDIVDFDDAAVVQTLEHPFDVRTEFPIRARLFAVAPDHHVLACAVHHSAADGWSLGLLASDFALAYHARMAGTAPSWLELPLQYADYSVWAADRDVSADLDFWRAELADIPSSRGLPLDRTRTQDWDFSGARTSLRFDADTTERMTDLAQRCGTGRFTVLRAALLILLARTTESTDIVIGTPVAGRDDPRLEQLVGTFTNTVAIRTKIAAATTVEDVVQVARASELRAFDHASVPFEDVVADLAADSTNGRHPIFQVALSLDVFNAATFDVGDVRFEITPRPIDIAKCDLHFHVTERRDGEGKTGVEPAERPRGAIGTDIDIVYPTALFDANSVVALGQRLEQIMHAMVAAPVSAWRALAALERSAQLLHGV</sequence>
<reference evidence="6 7" key="1">
    <citation type="submission" date="2024-03" db="EMBL/GenBank/DDBJ databases">
        <title>Rhodococcus navarretei sp. nov. and Pseudarthrobacter quantumdoti sp. nov., two new species with the ability to biosynthesize Quantum Dots isolated from soil samples at Union Glacier, Antarctica.</title>
        <authorList>
            <person name="Vargas M."/>
        </authorList>
    </citation>
    <scope>NUCLEOTIDE SEQUENCE [LARGE SCALE GENOMIC DNA]</scope>
    <source>
        <strain evidence="6 7">EXRC-4A-4</strain>
    </source>
</reference>
<evidence type="ECO:0000313" key="6">
    <source>
        <dbReference type="EMBL" id="MEK8069658.1"/>
    </source>
</evidence>
<dbReference type="Proteomes" id="UP001456513">
    <property type="component" value="Unassembled WGS sequence"/>
</dbReference>
<organism evidence="6 7">
    <name type="scientific">Rhodococcus navarretei</name>
    <dbReference type="NCBI Taxonomy" id="3128981"/>
    <lineage>
        <taxon>Bacteria</taxon>
        <taxon>Bacillati</taxon>
        <taxon>Actinomycetota</taxon>
        <taxon>Actinomycetes</taxon>
        <taxon>Mycobacteriales</taxon>
        <taxon>Nocardiaceae</taxon>
        <taxon>Rhodococcus</taxon>
    </lineage>
</organism>